<dbReference type="EC" id="2.3.2.27" evidence="2"/>
<name>A0A6A3BPF3_HIBSY</name>
<accession>A0A6A3BPF3</accession>
<dbReference type="EMBL" id="VEPZ02000821">
    <property type="protein sequence ID" value="KAE8717711.1"/>
    <property type="molecule type" value="Genomic_DNA"/>
</dbReference>
<reference evidence="8" key="1">
    <citation type="submission" date="2019-09" db="EMBL/GenBank/DDBJ databases">
        <title>Draft genome information of white flower Hibiscus syriacus.</title>
        <authorList>
            <person name="Kim Y.-M."/>
        </authorList>
    </citation>
    <scope>NUCLEOTIDE SEQUENCE [LARGE SCALE GENOMIC DNA]</scope>
    <source>
        <strain evidence="8">YM2019G1</strain>
    </source>
</reference>
<dbReference type="PANTHER" id="PTHR15710:SF196">
    <property type="entry name" value="F6A14.12 PROTEIN-RELATED"/>
    <property type="match status" value="1"/>
</dbReference>
<evidence type="ECO:0000259" key="7">
    <source>
        <dbReference type="PROSITE" id="PS50089"/>
    </source>
</evidence>
<gene>
    <name evidence="8" type="ORF">F3Y22_tig00110030pilonHSYRG00009</name>
</gene>
<dbReference type="CDD" id="cd16448">
    <property type="entry name" value="RING-H2"/>
    <property type="match status" value="1"/>
</dbReference>
<dbReference type="Proteomes" id="UP000436088">
    <property type="component" value="Unassembled WGS sequence"/>
</dbReference>
<comment type="caution">
    <text evidence="8">The sequence shown here is derived from an EMBL/GenBank/DDBJ whole genome shotgun (WGS) entry which is preliminary data.</text>
</comment>
<dbReference type="GO" id="GO:0008270">
    <property type="term" value="F:zinc ion binding"/>
    <property type="evidence" value="ECO:0007669"/>
    <property type="project" value="UniProtKB-KW"/>
</dbReference>
<organism evidence="8 9">
    <name type="scientific">Hibiscus syriacus</name>
    <name type="common">Rose of Sharon</name>
    <dbReference type="NCBI Taxonomy" id="106335"/>
    <lineage>
        <taxon>Eukaryota</taxon>
        <taxon>Viridiplantae</taxon>
        <taxon>Streptophyta</taxon>
        <taxon>Embryophyta</taxon>
        <taxon>Tracheophyta</taxon>
        <taxon>Spermatophyta</taxon>
        <taxon>Magnoliopsida</taxon>
        <taxon>eudicotyledons</taxon>
        <taxon>Gunneridae</taxon>
        <taxon>Pentapetalae</taxon>
        <taxon>rosids</taxon>
        <taxon>malvids</taxon>
        <taxon>Malvales</taxon>
        <taxon>Malvaceae</taxon>
        <taxon>Malvoideae</taxon>
        <taxon>Hibiscus</taxon>
    </lineage>
</organism>
<dbReference type="PANTHER" id="PTHR15710">
    <property type="entry name" value="E3 UBIQUITIN-PROTEIN LIGASE PRAJA"/>
    <property type="match status" value="1"/>
</dbReference>
<evidence type="ECO:0000256" key="3">
    <source>
        <dbReference type="ARBA" id="ARBA00022723"/>
    </source>
</evidence>
<dbReference type="InterPro" id="IPR001841">
    <property type="entry name" value="Znf_RING"/>
</dbReference>
<keyword evidence="5" id="KW-0862">Zinc</keyword>
<evidence type="ECO:0000256" key="5">
    <source>
        <dbReference type="ARBA" id="ARBA00022833"/>
    </source>
</evidence>
<sequence length="212" mass="24416">MDESFCYVWEVDSVETEDQSLDDSIFSIEVHASFTYSTMEEDDEEPDLAAQLESLETETLQKTHRLPLDQVRSDPRSSVYSILDSMYIRVENFMIHRILDCANRMLKDNRYKNRKVLRMRVNVDVTVEELPFFVEDDEENQGLMIPASEGAIEGLEEVEVENPIDCAICLDNLSSSCKAKRMPCSHIFHAHCILNWLGIGNFCPTCRFELSS</sequence>
<evidence type="ECO:0000256" key="4">
    <source>
        <dbReference type="ARBA" id="ARBA00022771"/>
    </source>
</evidence>
<proteinExistence type="predicted"/>
<comment type="catalytic activity">
    <reaction evidence="1">
        <text>S-ubiquitinyl-[E2 ubiquitin-conjugating enzyme]-L-cysteine + [acceptor protein]-L-lysine = [E2 ubiquitin-conjugating enzyme]-L-cysteine + N(6)-ubiquitinyl-[acceptor protein]-L-lysine.</text>
        <dbReference type="EC" id="2.3.2.27"/>
    </reaction>
</comment>
<dbReference type="PROSITE" id="PS50089">
    <property type="entry name" value="ZF_RING_2"/>
    <property type="match status" value="1"/>
</dbReference>
<dbReference type="GO" id="GO:0061630">
    <property type="term" value="F:ubiquitin protein ligase activity"/>
    <property type="evidence" value="ECO:0007669"/>
    <property type="project" value="UniProtKB-EC"/>
</dbReference>
<dbReference type="Gene3D" id="3.30.40.10">
    <property type="entry name" value="Zinc/RING finger domain, C3HC4 (zinc finger)"/>
    <property type="match status" value="1"/>
</dbReference>
<dbReference type="Pfam" id="PF13639">
    <property type="entry name" value="zf-RING_2"/>
    <property type="match status" value="1"/>
</dbReference>
<dbReference type="SMART" id="SM00184">
    <property type="entry name" value="RING"/>
    <property type="match status" value="1"/>
</dbReference>
<protein>
    <recommendedName>
        <fullName evidence="2">RING-type E3 ubiquitin transferase</fullName>
        <ecNumber evidence="2">2.3.2.27</ecNumber>
    </recommendedName>
</protein>
<dbReference type="AlphaFoldDB" id="A0A6A3BPF3"/>
<feature type="domain" description="RING-type" evidence="7">
    <location>
        <begin position="166"/>
        <end position="207"/>
    </location>
</feature>
<keyword evidence="4 6" id="KW-0863">Zinc-finger</keyword>
<evidence type="ECO:0000256" key="6">
    <source>
        <dbReference type="PROSITE-ProRule" id="PRU00175"/>
    </source>
</evidence>
<evidence type="ECO:0000313" key="9">
    <source>
        <dbReference type="Proteomes" id="UP000436088"/>
    </source>
</evidence>
<dbReference type="GO" id="GO:0016567">
    <property type="term" value="P:protein ubiquitination"/>
    <property type="evidence" value="ECO:0007669"/>
    <property type="project" value="TreeGrafter"/>
</dbReference>
<evidence type="ECO:0000256" key="2">
    <source>
        <dbReference type="ARBA" id="ARBA00012483"/>
    </source>
</evidence>
<keyword evidence="9" id="KW-1185">Reference proteome</keyword>
<dbReference type="SUPFAM" id="SSF57850">
    <property type="entry name" value="RING/U-box"/>
    <property type="match status" value="1"/>
</dbReference>
<dbReference type="GO" id="GO:0005737">
    <property type="term" value="C:cytoplasm"/>
    <property type="evidence" value="ECO:0007669"/>
    <property type="project" value="TreeGrafter"/>
</dbReference>
<evidence type="ECO:0000313" key="8">
    <source>
        <dbReference type="EMBL" id="KAE8717711.1"/>
    </source>
</evidence>
<dbReference type="OrthoDB" id="1149625at2759"/>
<evidence type="ECO:0000256" key="1">
    <source>
        <dbReference type="ARBA" id="ARBA00000900"/>
    </source>
</evidence>
<dbReference type="InterPro" id="IPR013083">
    <property type="entry name" value="Znf_RING/FYVE/PHD"/>
</dbReference>
<keyword evidence="3" id="KW-0479">Metal-binding</keyword>